<feature type="region of interest" description="Disordered" evidence="1">
    <location>
        <begin position="528"/>
        <end position="547"/>
    </location>
</feature>
<dbReference type="SUPFAM" id="SSF50939">
    <property type="entry name" value="Sialidases"/>
    <property type="match status" value="2"/>
</dbReference>
<evidence type="ECO:0000313" key="3">
    <source>
        <dbReference type="Proteomes" id="UP000178797"/>
    </source>
</evidence>
<sequence>MKNISTLLIVMLVIATICSCQQLKQKQEPQPVNPSNKEILIPQVKKGYNNEPQTIYTNNRYINVTTDKADLDGMLGIELWHTTDGGENWANHGLVEGKPDVLKFLAPTDGKYGFLKVIVDKDGKRSITPKYGIKPEIFVVVDTTPPVVELLTPNGGEIFTAGATTVITWIGEDANLLPNTVRIEVSSNNGKNWILISRDESNDGKYYWDIPRTSSQEYRIKVTVSDIAGNVSSDESDANFIVDGLPPEARIVGPATSNKQEVEIRYIANDVGGAGLGNIKLYYTINNGTTWEYYGEDNDLTSPIKFKALDGIYGLKVVAVDKKGNATETPVAGTPPPFTVTIDSTPPQIQLITLNDKATYAGNFSYDIIWTAKDNIHIPTNSISLYYSDDKGTSWKEIVKDIENNGVYKWTTPNSNGDKYRLKIKAYDLMKNTSEVISDPFTIDTRIPEAVAIGPKKSSVNTVSLEYSIKNSGTSPIKEITIWITYDDGKTWARIGETNNVSSPYIFTKNDGTYGLYVTCVSELGLKTESSQKPPTEGTSPQLTLTIDSSPPQLTMLNFDKGGYFKGGERKDILWDVKEQNPDLEGLTILYSPDGGTRWEEVMSKLDIRSGKYGWTIPNKSSKTSFLRFIAIDTLGNKTIKDSEKLFVVDTDQPQLNITKKPPVSKFHTINISYEATDETSGISKVEVFGKTSDDSNYKKLLSAVNITDSITVDVDKDGKWSFALIATDTAGNISKEQSSNMPPDFEVVVDTIKPNVELKRFKALNNKPTYINTNGEIEWTATDTVSKKDKLLIRVEYSADSGTSWYVIKDRLTNEGKFSMAGYMDISKKYRVKVTATDEAGNEAFDESADFELMDIPLPQISLRGITDGQVIPVESPSEISYLLTSNEKIQDLLLQIRQVEPEQTDWNKIKFVSGEKQQLLAPSKPGLYAIRIAGKDSYNRDIYSNEIRIKVIVPPLAIKVATPEVRITVDGIAKLDWKATDAKIDRSKLTVEISPDGINWEQSKADIGFATLTIIPPSKVGKYFLRIKLTGQEKPIYSDTVTLIVEEKPAIEPSIQLASFRGGEVAYAGNRKIIFINTQGGVKFDDITIELSDKSGAEGTWKAISKSDLQPMTGGFNWTIPNTPGKNYRLRITWKDVRSGKLYTDTSATDFTIEQGQPTDIAIKLIDIPLKNLKGGEQVIVNWTSSVKGIQKVVTLYLYTNGRELEQIAAGLPSEGSFTWTTRKIDLTNCEIRAKLENAGVVKWDTTSKFTIDSSPPDWDASFQQSATKRATSK</sequence>
<evidence type="ECO:0008006" key="4">
    <source>
        <dbReference type="Google" id="ProtNLM"/>
    </source>
</evidence>
<dbReference type="PROSITE" id="PS51257">
    <property type="entry name" value="PROKAR_LIPOPROTEIN"/>
    <property type="match status" value="1"/>
</dbReference>
<dbReference type="EMBL" id="MGDE01000191">
    <property type="protein sequence ID" value="OGL44230.1"/>
    <property type="molecule type" value="Genomic_DNA"/>
</dbReference>
<proteinExistence type="predicted"/>
<evidence type="ECO:0000256" key="1">
    <source>
        <dbReference type="SAM" id="MobiDB-lite"/>
    </source>
</evidence>
<name>A0A1F7RSA6_9BACT</name>
<feature type="compositionally biased region" description="Polar residues" evidence="1">
    <location>
        <begin position="1264"/>
        <end position="1276"/>
    </location>
</feature>
<accession>A0A1F7RSA6</accession>
<organism evidence="2 3">
    <name type="scientific">Candidatus Schekmanbacteria bacterium RBG_16_38_10</name>
    <dbReference type="NCBI Taxonomy" id="1817879"/>
    <lineage>
        <taxon>Bacteria</taxon>
        <taxon>Candidatus Schekmaniibacteriota</taxon>
    </lineage>
</organism>
<dbReference type="AlphaFoldDB" id="A0A1F7RSA6"/>
<dbReference type="InterPro" id="IPR036278">
    <property type="entry name" value="Sialidase_sf"/>
</dbReference>
<comment type="caution">
    <text evidence="2">The sequence shown here is derived from an EMBL/GenBank/DDBJ whole genome shotgun (WGS) entry which is preliminary data.</text>
</comment>
<gene>
    <name evidence="2" type="ORF">A2W05_05265</name>
</gene>
<protein>
    <recommendedName>
        <fullName evidence="4">Ig-like domain-containing protein</fullName>
    </recommendedName>
</protein>
<reference evidence="2 3" key="1">
    <citation type="journal article" date="2016" name="Nat. Commun.">
        <title>Thousands of microbial genomes shed light on interconnected biogeochemical processes in an aquifer system.</title>
        <authorList>
            <person name="Anantharaman K."/>
            <person name="Brown C.T."/>
            <person name="Hug L.A."/>
            <person name="Sharon I."/>
            <person name="Castelle C.J."/>
            <person name="Probst A.J."/>
            <person name="Thomas B.C."/>
            <person name="Singh A."/>
            <person name="Wilkins M.J."/>
            <person name="Karaoz U."/>
            <person name="Brodie E.L."/>
            <person name="Williams K.H."/>
            <person name="Hubbard S.S."/>
            <person name="Banfield J.F."/>
        </authorList>
    </citation>
    <scope>NUCLEOTIDE SEQUENCE [LARGE SCALE GENOMIC DNA]</scope>
</reference>
<evidence type="ECO:0000313" key="2">
    <source>
        <dbReference type="EMBL" id="OGL44230.1"/>
    </source>
</evidence>
<feature type="region of interest" description="Disordered" evidence="1">
    <location>
        <begin position="1257"/>
        <end position="1276"/>
    </location>
</feature>
<dbReference type="Proteomes" id="UP000178797">
    <property type="component" value="Unassembled WGS sequence"/>
</dbReference>